<dbReference type="Gene3D" id="6.10.340.10">
    <property type="match status" value="1"/>
</dbReference>
<dbReference type="PANTHER" id="PTHR34220:SF11">
    <property type="entry name" value="SENSOR PROTEIN KINASE HPTS"/>
    <property type="match status" value="1"/>
</dbReference>
<evidence type="ECO:0000256" key="5">
    <source>
        <dbReference type="ARBA" id="ARBA00022692"/>
    </source>
</evidence>
<proteinExistence type="predicted"/>
<evidence type="ECO:0000256" key="6">
    <source>
        <dbReference type="ARBA" id="ARBA00022741"/>
    </source>
</evidence>
<dbReference type="Pfam" id="PF06580">
    <property type="entry name" value="His_kinase"/>
    <property type="match status" value="1"/>
</dbReference>
<sequence>MGMKLFQTLRFKLTVLYLVFIVSPFVISAFALPYYIQGLLSRETHQLTSGTLNALSRNIETYLDDLDRLSTSPYLSDDVMSALKLKANDRYETANAYTRLKTDRALTGTLPNYLINTRPDILNTIIIPKTGPAYLTSKGNRTKLVEDFRFQDESWYKEALQNDGKVAFISSHSQDYLVNPQASQVFSVARLIKDPDTRKPVAVILADADRKILEKIAKDTAFNVSSTIVILDQNQRVLYSNHSLPSELQAHLSDFKNKDSYESAFYTGISQKVSPADWRIVVFLSNEELKSKTRWIYIIAFLLSAAALFVTLGVFLYFNRWIVKPFNKMNLIMNKVKKGDMSDRFVTRGQDEIAQLGFSLNNMVSRLDELINEEYRTKLAQKNAEYRALQSQIQPHFLYNTLNGFIGLNREGQTKQLENAILSLSAMMRYSLEDNQQSTIEKEFQFIEKYCLLQKVRFEEKLTFRIHYDDSVSKIPIPKLLIQPLVENAIIHGAEPDDKANTITLTASMTDQENIRYVDITVTDDGIGFDAEALRGTAHVGLSNVMTRLQMNYPDASFTVKSRVGDGTTINIRILLGGVSL</sequence>
<evidence type="ECO:0000256" key="7">
    <source>
        <dbReference type="ARBA" id="ARBA00022777"/>
    </source>
</evidence>
<comment type="subcellular location">
    <subcellularLocation>
        <location evidence="1">Cell membrane</location>
        <topology evidence="1">Multi-pass membrane protein</topology>
    </subcellularLocation>
</comment>
<evidence type="ECO:0000313" key="14">
    <source>
        <dbReference type="EMBL" id="RKP53830.1"/>
    </source>
</evidence>
<keyword evidence="3" id="KW-0597">Phosphoprotein</keyword>
<dbReference type="PANTHER" id="PTHR34220">
    <property type="entry name" value="SENSOR HISTIDINE KINASE YPDA"/>
    <property type="match status" value="1"/>
</dbReference>
<evidence type="ECO:0000256" key="9">
    <source>
        <dbReference type="ARBA" id="ARBA00022989"/>
    </source>
</evidence>
<dbReference type="Proteomes" id="UP000282076">
    <property type="component" value="Unassembled WGS sequence"/>
</dbReference>
<dbReference type="Pfam" id="PF00672">
    <property type="entry name" value="HAMP"/>
    <property type="match status" value="1"/>
</dbReference>
<dbReference type="Gene3D" id="3.30.565.10">
    <property type="entry name" value="Histidine kinase-like ATPase, C-terminal domain"/>
    <property type="match status" value="1"/>
</dbReference>
<evidence type="ECO:0000256" key="8">
    <source>
        <dbReference type="ARBA" id="ARBA00022840"/>
    </source>
</evidence>
<evidence type="ECO:0000256" key="11">
    <source>
        <dbReference type="ARBA" id="ARBA00023136"/>
    </source>
</evidence>
<dbReference type="GO" id="GO:0000155">
    <property type="term" value="F:phosphorelay sensor kinase activity"/>
    <property type="evidence" value="ECO:0007669"/>
    <property type="project" value="InterPro"/>
</dbReference>
<evidence type="ECO:0000256" key="2">
    <source>
        <dbReference type="ARBA" id="ARBA00022475"/>
    </source>
</evidence>
<dbReference type="InterPro" id="IPR003594">
    <property type="entry name" value="HATPase_dom"/>
</dbReference>
<evidence type="ECO:0000259" key="13">
    <source>
        <dbReference type="PROSITE" id="PS50885"/>
    </source>
</evidence>
<dbReference type="SUPFAM" id="SSF55874">
    <property type="entry name" value="ATPase domain of HSP90 chaperone/DNA topoisomerase II/histidine kinase"/>
    <property type="match status" value="1"/>
</dbReference>
<keyword evidence="5 12" id="KW-0812">Transmembrane</keyword>
<dbReference type="Pfam" id="PF02743">
    <property type="entry name" value="dCache_1"/>
    <property type="match status" value="1"/>
</dbReference>
<name>A0A494XT94_9BACL</name>
<keyword evidence="9 12" id="KW-1133">Transmembrane helix</keyword>
<dbReference type="InterPro" id="IPR036890">
    <property type="entry name" value="HATPase_C_sf"/>
</dbReference>
<keyword evidence="8" id="KW-0067">ATP-binding</keyword>
<organism evidence="14 15">
    <name type="scientific">Cohnella endophytica</name>
    <dbReference type="NCBI Taxonomy" id="2419778"/>
    <lineage>
        <taxon>Bacteria</taxon>
        <taxon>Bacillati</taxon>
        <taxon>Bacillota</taxon>
        <taxon>Bacilli</taxon>
        <taxon>Bacillales</taxon>
        <taxon>Paenibacillaceae</taxon>
        <taxon>Cohnella</taxon>
    </lineage>
</organism>
<dbReference type="CDD" id="cd06225">
    <property type="entry name" value="HAMP"/>
    <property type="match status" value="1"/>
</dbReference>
<evidence type="ECO:0000256" key="3">
    <source>
        <dbReference type="ARBA" id="ARBA00022553"/>
    </source>
</evidence>
<evidence type="ECO:0000256" key="1">
    <source>
        <dbReference type="ARBA" id="ARBA00004651"/>
    </source>
</evidence>
<dbReference type="SUPFAM" id="SSF158472">
    <property type="entry name" value="HAMP domain-like"/>
    <property type="match status" value="1"/>
</dbReference>
<keyword evidence="11 12" id="KW-0472">Membrane</keyword>
<dbReference type="InterPro" id="IPR010559">
    <property type="entry name" value="Sig_transdc_His_kin_internal"/>
</dbReference>
<evidence type="ECO:0000256" key="10">
    <source>
        <dbReference type="ARBA" id="ARBA00023012"/>
    </source>
</evidence>
<keyword evidence="6" id="KW-0547">Nucleotide-binding</keyword>
<reference evidence="14 15" key="1">
    <citation type="submission" date="2018-10" db="EMBL/GenBank/DDBJ databases">
        <title>Cohnella sp. M2MS4P-1, whole genome shotgun sequence.</title>
        <authorList>
            <person name="Tuo L."/>
        </authorList>
    </citation>
    <scope>NUCLEOTIDE SEQUENCE [LARGE SCALE GENOMIC DNA]</scope>
    <source>
        <strain evidence="14 15">M2MS4P-1</strain>
    </source>
</reference>
<protein>
    <submittedName>
        <fullName evidence="14">Sensor histidine kinase</fullName>
    </submittedName>
</protein>
<dbReference type="AlphaFoldDB" id="A0A494XT94"/>
<accession>A0A494XT94</accession>
<feature type="transmembrane region" description="Helical" evidence="12">
    <location>
        <begin position="295"/>
        <end position="318"/>
    </location>
</feature>
<keyword evidence="2" id="KW-1003">Cell membrane</keyword>
<dbReference type="InterPro" id="IPR003660">
    <property type="entry name" value="HAMP_dom"/>
</dbReference>
<keyword evidence="15" id="KW-1185">Reference proteome</keyword>
<evidence type="ECO:0000313" key="15">
    <source>
        <dbReference type="Proteomes" id="UP000282076"/>
    </source>
</evidence>
<keyword evidence="7 14" id="KW-0418">Kinase</keyword>
<dbReference type="PROSITE" id="PS50885">
    <property type="entry name" value="HAMP"/>
    <property type="match status" value="1"/>
</dbReference>
<dbReference type="GO" id="GO:0005524">
    <property type="term" value="F:ATP binding"/>
    <property type="evidence" value="ECO:0007669"/>
    <property type="project" value="UniProtKB-KW"/>
</dbReference>
<dbReference type="SMART" id="SM00304">
    <property type="entry name" value="HAMP"/>
    <property type="match status" value="1"/>
</dbReference>
<dbReference type="Pfam" id="PF02518">
    <property type="entry name" value="HATPase_c"/>
    <property type="match status" value="1"/>
</dbReference>
<gene>
    <name evidence="14" type="ORF">D7Z26_10540</name>
</gene>
<keyword evidence="10" id="KW-0902">Two-component regulatory system</keyword>
<evidence type="ECO:0000256" key="12">
    <source>
        <dbReference type="SAM" id="Phobius"/>
    </source>
</evidence>
<feature type="transmembrane region" description="Helical" evidence="12">
    <location>
        <begin position="12"/>
        <end position="36"/>
    </location>
</feature>
<dbReference type="InterPro" id="IPR033479">
    <property type="entry name" value="dCache_1"/>
</dbReference>
<dbReference type="GO" id="GO:0005886">
    <property type="term" value="C:plasma membrane"/>
    <property type="evidence" value="ECO:0007669"/>
    <property type="project" value="UniProtKB-SubCell"/>
</dbReference>
<comment type="caution">
    <text evidence="14">The sequence shown here is derived from an EMBL/GenBank/DDBJ whole genome shotgun (WGS) entry which is preliminary data.</text>
</comment>
<dbReference type="EMBL" id="RBZM01000005">
    <property type="protein sequence ID" value="RKP53830.1"/>
    <property type="molecule type" value="Genomic_DNA"/>
</dbReference>
<dbReference type="InterPro" id="IPR050640">
    <property type="entry name" value="Bact_2-comp_sensor_kinase"/>
</dbReference>
<keyword evidence="4" id="KW-0808">Transferase</keyword>
<feature type="domain" description="HAMP" evidence="13">
    <location>
        <begin position="320"/>
        <end position="372"/>
    </location>
</feature>
<evidence type="ECO:0000256" key="4">
    <source>
        <dbReference type="ARBA" id="ARBA00022679"/>
    </source>
</evidence>